<dbReference type="InterPro" id="IPR001126">
    <property type="entry name" value="UmuC"/>
</dbReference>
<keyword evidence="2" id="KW-0238">DNA-binding</keyword>
<keyword evidence="2" id="KW-0227">DNA damage</keyword>
<dbReference type="SUPFAM" id="SSF100879">
    <property type="entry name" value="Lesion bypass DNA polymerase (Y-family), little finger domain"/>
    <property type="match status" value="1"/>
</dbReference>
<evidence type="ECO:0000313" key="4">
    <source>
        <dbReference type="EMBL" id="CCV64647.1"/>
    </source>
</evidence>
<dbReference type="GO" id="GO:0006261">
    <property type="term" value="P:DNA-templated DNA replication"/>
    <property type="evidence" value="ECO:0007669"/>
    <property type="project" value="UniProtKB-UniRule"/>
</dbReference>
<comment type="function">
    <text evidence="2">Poorly processive, error-prone DNA polymerase involved in untargeted mutagenesis. Copies undamaged DNA at stalled replication forks, which arise in vivo from mismatched or misaligned primer ends. These misaligned primers can be extended by PolIV. Exhibits no 3'-5' exonuclease (proofreading) activity. May be involved in translesional synthesis, in conjunction with the beta clamp from PolIII.</text>
</comment>
<proteinExistence type="inferred from homology"/>
<keyword evidence="2" id="KW-0235">DNA replication</keyword>
<dbReference type="AlphaFoldDB" id="U4KLE6"/>
<keyword evidence="2" id="KW-0239">DNA-directed DNA polymerase</keyword>
<comment type="subunit">
    <text evidence="2">Monomer.</text>
</comment>
<dbReference type="EC" id="2.7.7.7" evidence="2"/>
<evidence type="ECO:0000259" key="3">
    <source>
        <dbReference type="PROSITE" id="PS50173"/>
    </source>
</evidence>
<gene>
    <name evidence="2 4" type="primary">dinB</name>
    <name evidence="4" type="ORF">BN85410700</name>
</gene>
<feature type="active site" evidence="2">
    <location>
        <position position="109"/>
    </location>
</feature>
<dbReference type="OrthoDB" id="9808813at2"/>
<keyword evidence="2" id="KW-0479">Metal-binding</keyword>
<sequence length="392" mass="45196">MKREVKIIFHIDLNAFYATCAMIKEPYLKNKVFAIGGITSSRRGVLSTASYKARALGIRAGMSLKEALDIFPKLLVVPTDFPFYREKSREFINFLKKYSELILQASIDEAYLDVTELAKTKHPLEIAKEIQTRLVNEYQLPCSIGIAPTLYLAKMGSDMKKPLGITILRKRELKDTIWPLDINDSFGIGKKTAKLLKEKNIFTINDFLLKENKDKILTVMSEKNYLANVNEMIGESNNIVDPNKYALPQSISHETTLNYAIDQEEALLPFLMELSERVYLRLKKYKMVYKTVGIKLKSDQFKTINRSYTFFDYQDEAIVIKNQVEALLQEYYDGTPLRLVGVFIQNLLTEEQLKTEYDLFNYQKLTGKEEKINEVIKKINQKTANSIKKGIK</sequence>
<dbReference type="KEGG" id="apal:BN85410700"/>
<evidence type="ECO:0000256" key="1">
    <source>
        <dbReference type="ARBA" id="ARBA00010945"/>
    </source>
</evidence>
<name>U4KLE6_ALTPJ</name>
<dbReference type="GO" id="GO:0005829">
    <property type="term" value="C:cytosol"/>
    <property type="evidence" value="ECO:0007669"/>
    <property type="project" value="TreeGrafter"/>
</dbReference>
<keyword evidence="2" id="KW-0515">Mutator protein</keyword>
<dbReference type="HAMAP" id="MF_01113">
    <property type="entry name" value="DNApol_IV"/>
    <property type="match status" value="1"/>
</dbReference>
<feature type="site" description="Substrate discrimination" evidence="2">
    <location>
        <position position="17"/>
    </location>
</feature>
<dbReference type="PANTHER" id="PTHR11076:SF33">
    <property type="entry name" value="DNA POLYMERASE KAPPA"/>
    <property type="match status" value="1"/>
</dbReference>
<dbReference type="PANTHER" id="PTHR11076">
    <property type="entry name" value="DNA REPAIR POLYMERASE UMUC / TRANSFERASE FAMILY MEMBER"/>
    <property type="match status" value="1"/>
</dbReference>
<dbReference type="RefSeq" id="WP_030003535.1">
    <property type="nucleotide sequence ID" value="NC_022538.1"/>
</dbReference>
<dbReference type="Proteomes" id="UP000032740">
    <property type="component" value="Chromosome"/>
</dbReference>
<dbReference type="InterPro" id="IPR043502">
    <property type="entry name" value="DNA/RNA_pol_sf"/>
</dbReference>
<evidence type="ECO:0000313" key="5">
    <source>
        <dbReference type="Proteomes" id="UP000032740"/>
    </source>
</evidence>
<dbReference type="EMBL" id="FO681347">
    <property type="protein sequence ID" value="CCV64647.1"/>
    <property type="molecule type" value="Genomic_DNA"/>
</dbReference>
<dbReference type="InterPro" id="IPR017961">
    <property type="entry name" value="DNA_pol_Y-fam_little_finger"/>
</dbReference>
<dbReference type="CDD" id="cd03586">
    <property type="entry name" value="PolY_Pol_IV_kappa"/>
    <property type="match status" value="1"/>
</dbReference>
<dbReference type="Gene3D" id="3.30.1490.100">
    <property type="entry name" value="DNA polymerase, Y-family, little finger domain"/>
    <property type="match status" value="1"/>
</dbReference>
<dbReference type="SUPFAM" id="SSF56672">
    <property type="entry name" value="DNA/RNA polymerases"/>
    <property type="match status" value="1"/>
</dbReference>
<keyword evidence="2" id="KW-0808">Transferase</keyword>
<keyword evidence="2" id="KW-0963">Cytoplasm</keyword>
<keyword evidence="2" id="KW-0234">DNA repair</keyword>
<dbReference type="GO" id="GO:0000287">
    <property type="term" value="F:magnesium ion binding"/>
    <property type="evidence" value="ECO:0007669"/>
    <property type="project" value="UniProtKB-UniRule"/>
</dbReference>
<keyword evidence="2" id="KW-0460">Magnesium</keyword>
<dbReference type="STRING" id="1318466.BN85410700"/>
<comment type="cofactor">
    <cofactor evidence="2">
        <name>Mg(2+)</name>
        <dbReference type="ChEBI" id="CHEBI:18420"/>
    </cofactor>
    <text evidence="2">Binds 2 magnesium ions per subunit.</text>
</comment>
<feature type="binding site" evidence="2">
    <location>
        <position position="12"/>
    </location>
    <ligand>
        <name>Mg(2+)</name>
        <dbReference type="ChEBI" id="CHEBI:18420"/>
    </ligand>
</feature>
<feature type="binding site" evidence="2">
    <location>
        <position position="108"/>
    </location>
    <ligand>
        <name>Mg(2+)</name>
        <dbReference type="ChEBI" id="CHEBI:18420"/>
    </ligand>
</feature>
<reference evidence="4 5" key="1">
    <citation type="journal article" date="2013" name="J. Mol. Microbiol. Biotechnol.">
        <title>Analysis of the Complete Genomes of Acholeplasma brassicae , A. palmae and A. laidlawii and Their Comparison to the Obligate Parasites from ' Candidatus Phytoplasma'.</title>
        <authorList>
            <person name="Kube M."/>
            <person name="Siewert C."/>
            <person name="Migdoll A.M."/>
            <person name="Duduk B."/>
            <person name="Holz S."/>
            <person name="Rabus R."/>
            <person name="Seemuller E."/>
            <person name="Mitrovic J."/>
            <person name="Muller I."/>
            <person name="Buttner C."/>
            <person name="Reinhardt R."/>
        </authorList>
    </citation>
    <scope>NUCLEOTIDE SEQUENCE [LARGE SCALE GENOMIC DNA]</scope>
    <source>
        <strain evidence="4 5">J233</strain>
    </source>
</reference>
<dbReference type="InterPro" id="IPR022880">
    <property type="entry name" value="DNApol_IV"/>
</dbReference>
<accession>U4KLE6</accession>
<dbReference type="Gene3D" id="3.30.70.270">
    <property type="match status" value="1"/>
</dbReference>
<dbReference type="Gene3D" id="1.10.150.20">
    <property type="entry name" value="5' to 3' exonuclease, C-terminal subdomain"/>
    <property type="match status" value="1"/>
</dbReference>
<dbReference type="InterPro" id="IPR050116">
    <property type="entry name" value="DNA_polymerase-Y"/>
</dbReference>
<comment type="subcellular location">
    <subcellularLocation>
        <location evidence="2">Cytoplasm</location>
    </subcellularLocation>
</comment>
<comment type="catalytic activity">
    <reaction evidence="2">
        <text>DNA(n) + a 2'-deoxyribonucleoside 5'-triphosphate = DNA(n+1) + diphosphate</text>
        <dbReference type="Rhea" id="RHEA:22508"/>
        <dbReference type="Rhea" id="RHEA-COMP:17339"/>
        <dbReference type="Rhea" id="RHEA-COMP:17340"/>
        <dbReference type="ChEBI" id="CHEBI:33019"/>
        <dbReference type="ChEBI" id="CHEBI:61560"/>
        <dbReference type="ChEBI" id="CHEBI:173112"/>
        <dbReference type="EC" id="2.7.7.7"/>
    </reaction>
</comment>
<dbReference type="GO" id="GO:0003684">
    <property type="term" value="F:damaged DNA binding"/>
    <property type="evidence" value="ECO:0007669"/>
    <property type="project" value="InterPro"/>
</dbReference>
<keyword evidence="2" id="KW-0548">Nucleotidyltransferase</keyword>
<comment type="similarity">
    <text evidence="1 2">Belongs to the DNA polymerase type-Y family.</text>
</comment>
<dbReference type="InterPro" id="IPR036775">
    <property type="entry name" value="DNA_pol_Y-fam_lit_finger_sf"/>
</dbReference>
<dbReference type="GO" id="GO:0006281">
    <property type="term" value="P:DNA repair"/>
    <property type="evidence" value="ECO:0007669"/>
    <property type="project" value="UniProtKB-UniRule"/>
</dbReference>
<dbReference type="GO" id="GO:0009432">
    <property type="term" value="P:SOS response"/>
    <property type="evidence" value="ECO:0007669"/>
    <property type="project" value="TreeGrafter"/>
</dbReference>
<dbReference type="PROSITE" id="PS50173">
    <property type="entry name" value="UMUC"/>
    <property type="match status" value="1"/>
</dbReference>
<evidence type="ECO:0000256" key="2">
    <source>
        <dbReference type="HAMAP-Rule" id="MF_01113"/>
    </source>
</evidence>
<dbReference type="HOGENOM" id="CLU_012348_1_1_14"/>
<dbReference type="GO" id="GO:0003887">
    <property type="term" value="F:DNA-directed DNA polymerase activity"/>
    <property type="evidence" value="ECO:0007669"/>
    <property type="project" value="UniProtKB-UniRule"/>
</dbReference>
<keyword evidence="5" id="KW-1185">Reference proteome</keyword>
<protein>
    <recommendedName>
        <fullName evidence="2">DNA polymerase IV</fullName>
        <shortName evidence="2">Pol IV</shortName>
        <ecNumber evidence="2">2.7.7.7</ecNumber>
    </recommendedName>
</protein>
<dbReference type="Pfam" id="PF11799">
    <property type="entry name" value="IMS_C"/>
    <property type="match status" value="1"/>
</dbReference>
<feature type="domain" description="UmuC" evidence="3">
    <location>
        <begin position="8"/>
        <end position="189"/>
    </location>
</feature>
<organism evidence="4 5">
    <name type="scientific">Alteracholeplasma palmae (strain ATCC 49389 / J233)</name>
    <name type="common">Acholeplasma palmae</name>
    <dbReference type="NCBI Taxonomy" id="1318466"/>
    <lineage>
        <taxon>Bacteria</taxon>
        <taxon>Bacillati</taxon>
        <taxon>Mycoplasmatota</taxon>
        <taxon>Mollicutes</taxon>
        <taxon>Acholeplasmatales</taxon>
        <taxon>Acholeplasmataceae</taxon>
        <taxon>Acholeplasma</taxon>
    </lineage>
</organism>
<dbReference type="Pfam" id="PF00817">
    <property type="entry name" value="IMS"/>
    <property type="match status" value="1"/>
</dbReference>
<dbReference type="InterPro" id="IPR043128">
    <property type="entry name" value="Rev_trsase/Diguanyl_cyclase"/>
</dbReference>
<dbReference type="GO" id="GO:0042276">
    <property type="term" value="P:error-prone translesion synthesis"/>
    <property type="evidence" value="ECO:0007669"/>
    <property type="project" value="TreeGrafter"/>
</dbReference>
<dbReference type="Gene3D" id="3.40.1170.60">
    <property type="match status" value="1"/>
</dbReference>